<feature type="compositionally biased region" description="Basic and acidic residues" evidence="3">
    <location>
        <begin position="1463"/>
        <end position="1472"/>
    </location>
</feature>
<dbReference type="SUPFAM" id="SSF47923">
    <property type="entry name" value="Ypt/Rab-GAP domain of gyp1p"/>
    <property type="match status" value="1"/>
</dbReference>
<comment type="caution">
    <text evidence="4">The sequence shown here is derived from an EMBL/GenBank/DDBJ whole genome shotgun (WGS) entry which is preliminary data.</text>
</comment>
<dbReference type="KEGG" id="phet:94286876"/>
<gene>
    <name evidence="4" type="ORF">JKF63_00749</name>
</gene>
<dbReference type="InterPro" id="IPR036322">
    <property type="entry name" value="WD40_repeat_dom_sf"/>
</dbReference>
<dbReference type="PANTHER" id="PTHR19853:SF1">
    <property type="entry name" value="TBC1 DOMAIN FAMILY MEMBER 31"/>
    <property type="match status" value="1"/>
</dbReference>
<evidence type="ECO:0000256" key="2">
    <source>
        <dbReference type="ARBA" id="ARBA00022737"/>
    </source>
</evidence>
<dbReference type="InterPro" id="IPR035969">
    <property type="entry name" value="Rab-GAP_TBC_sf"/>
</dbReference>
<evidence type="ECO:0000256" key="3">
    <source>
        <dbReference type="SAM" id="MobiDB-lite"/>
    </source>
</evidence>
<dbReference type="PANTHER" id="PTHR19853">
    <property type="entry name" value="WD REPEAT CONTAINING PROTEIN 3 WDR3"/>
    <property type="match status" value="1"/>
</dbReference>
<dbReference type="SUPFAM" id="SSF50978">
    <property type="entry name" value="WD40 repeat-like"/>
    <property type="match status" value="1"/>
</dbReference>
<dbReference type="Proteomes" id="UP000674318">
    <property type="component" value="Unassembled WGS sequence"/>
</dbReference>
<dbReference type="InterPro" id="IPR015943">
    <property type="entry name" value="WD40/YVTN_repeat-like_dom_sf"/>
</dbReference>
<dbReference type="GO" id="GO:0036064">
    <property type="term" value="C:ciliary basal body"/>
    <property type="evidence" value="ECO:0007669"/>
    <property type="project" value="TreeGrafter"/>
</dbReference>
<reference evidence="4 5" key="1">
    <citation type="submission" date="2021-02" db="EMBL/GenBank/DDBJ databases">
        <title>Porcisia hertigi Genome sequencing and assembly.</title>
        <authorList>
            <person name="Almutairi H."/>
            <person name="Gatherer D."/>
        </authorList>
    </citation>
    <scope>NUCLEOTIDE SEQUENCE [LARGE SCALE GENOMIC DNA]</scope>
    <source>
        <strain evidence="4 5">C119</strain>
    </source>
</reference>
<feature type="region of interest" description="Disordered" evidence="3">
    <location>
        <begin position="1132"/>
        <end position="1157"/>
    </location>
</feature>
<dbReference type="GeneID" id="94286876"/>
<feature type="region of interest" description="Disordered" evidence="3">
    <location>
        <begin position="1081"/>
        <end position="1112"/>
    </location>
</feature>
<organism evidence="4 5">
    <name type="scientific">Porcisia hertigi</name>
    <dbReference type="NCBI Taxonomy" id="2761500"/>
    <lineage>
        <taxon>Eukaryota</taxon>
        <taxon>Discoba</taxon>
        <taxon>Euglenozoa</taxon>
        <taxon>Kinetoplastea</taxon>
        <taxon>Metakinetoplastina</taxon>
        <taxon>Trypanosomatida</taxon>
        <taxon>Trypanosomatidae</taxon>
        <taxon>Leishmaniinae</taxon>
        <taxon>Porcisia</taxon>
    </lineage>
</organism>
<feature type="compositionally biased region" description="Low complexity" evidence="3">
    <location>
        <begin position="1322"/>
        <end position="1334"/>
    </location>
</feature>
<evidence type="ECO:0008006" key="6">
    <source>
        <dbReference type="Google" id="ProtNLM"/>
    </source>
</evidence>
<dbReference type="EMBL" id="JAFJZO010000036">
    <property type="protein sequence ID" value="KAG5490628.1"/>
    <property type="molecule type" value="Genomic_DNA"/>
</dbReference>
<protein>
    <recommendedName>
        <fullName evidence="6">Rab-GAP TBC domain-containing protein</fullName>
    </recommendedName>
</protein>
<keyword evidence="5" id="KW-1185">Reference proteome</keyword>
<dbReference type="RefSeq" id="XP_067752956.1">
    <property type="nucleotide sequence ID" value="XM_067896799.1"/>
</dbReference>
<feature type="compositionally biased region" description="Basic and acidic residues" evidence="3">
    <location>
        <begin position="1265"/>
        <end position="1278"/>
    </location>
</feature>
<evidence type="ECO:0000313" key="5">
    <source>
        <dbReference type="Proteomes" id="UP000674318"/>
    </source>
</evidence>
<keyword evidence="1" id="KW-0853">WD repeat</keyword>
<keyword evidence="2" id="KW-0677">Repeat</keyword>
<accession>A0A836L784</accession>
<feature type="region of interest" description="Disordered" evidence="3">
    <location>
        <begin position="1434"/>
        <end position="1472"/>
    </location>
</feature>
<evidence type="ECO:0000313" key="4">
    <source>
        <dbReference type="EMBL" id="KAG5490628.1"/>
    </source>
</evidence>
<feature type="compositionally biased region" description="Basic residues" evidence="3">
    <location>
        <begin position="1248"/>
        <end position="1261"/>
    </location>
</feature>
<feature type="region of interest" description="Disordered" evidence="3">
    <location>
        <begin position="1200"/>
        <end position="1334"/>
    </location>
</feature>
<dbReference type="OrthoDB" id="5578278at2759"/>
<proteinExistence type="predicted"/>
<dbReference type="Gene3D" id="2.130.10.10">
    <property type="entry name" value="YVTN repeat-like/Quinoprotein amine dehydrogenase"/>
    <property type="match status" value="1"/>
</dbReference>
<feature type="compositionally biased region" description="Basic and acidic residues" evidence="3">
    <location>
        <begin position="1287"/>
        <end position="1311"/>
    </location>
</feature>
<dbReference type="InterPro" id="IPR051570">
    <property type="entry name" value="TBC1_cilium_biogenesis"/>
</dbReference>
<evidence type="ECO:0000256" key="1">
    <source>
        <dbReference type="ARBA" id="ARBA00022574"/>
    </source>
</evidence>
<dbReference type="Gene3D" id="1.10.472.80">
    <property type="entry name" value="Ypt/Rab-GAP domain of gyp1p, domain 3"/>
    <property type="match status" value="1"/>
</dbReference>
<feature type="compositionally biased region" description="Low complexity" evidence="3">
    <location>
        <begin position="1438"/>
        <end position="1453"/>
    </location>
</feature>
<name>A0A836L784_9TRYP</name>
<sequence>MTVSITSSTVVDSLWAPEDVGAIPLHASGQFLALVLSPTAALANNTVTSVAFHPVDETCFVLGTEAGRAYGVSLQENKLFLLGDVGERGALRCATFCPGYLTSPIVVFACSDNRLIFLDWKRGVVLQDVPAAAHDRPILGIVTGASTESLFCTLSADAISCWEPLANSDTAYAIGSLSSAPLASSHQGSFNTAGEAGPLPNGRSTYGSSMPRYGCTGSALPTQCTLQLQEKDDLNANRLDTVMHRFLGVHILHPALLVSVETSGVLSLWSRTAVAADGDPVAQRTPLQLQKSATTPSVLRVRTSVQCGTLIALGADAATADELRDQLVPAVAFIAGQTLEGAGMVRLPARGTGGYTKDRAVTVYQLSALHSDCVACLLSTGVVHVVLPSTFHLVFSIPPPSVGNPAQHFSPRSSWNFTPSGPTLGAMWREHLLILLHLPTAHHGDLGTAPVFEPAVLRAGSMMVSSTEVIVNKERSSAKSKAPQLGNWVDDPSTAATNSTVVVAQSFLRPCKAAQMKFSLPLKTADAVPSAVDAALAVLSFCRPHVVVPPKGLPESWADVNEVDLCFMATEITDRRFGGSKEKDKRTTTTSPVAWSSTAAFCDTLCASSCQYNLNQLQAHLLKYGVYPHQYRTAIWRFLAGLPSKAKTASQFAALARRPVHLGVSQLMAPFPLPPSGTRDAVEMALSCLCWASPVFTLASYLPVLVYPLSMIFQDDVQGVVELVLMFFLNWGKDFFVCHPHGPATLLMAMEHELRRLDAQLCQHLDAIGAGVAVWGWELLTTFFTDCLTGPEWVQLMDHTFTASPLWLFAFHVTLVRTRLRSELSTALSVEEVRRVLRSIPMVTASPQASSPTKSLKGTIEETYRLHHRWSRESFDLPANFAGFKVFQTLTTGFAYPSNFTHDSVILAQKLHELSVLQSSRDEEKKAAAYLDGLRKTAEVSSSEDAAFLQQQRARMTAKYDASAASWQAHVALERSRQERDEEERKLRWDALQKQTRNAEELESLRAEMNMMESQLRHDMVDRHMEELKWRLAAHLSDEELMRLQKDADAQVELAVRRISEDERRHAEDTVEFRAAPLLLSEALPKEEDDTQAEVAAAQRSDDQGPHPLAPLQPTAVLADDESNQTREMTLRHSGDLIPTPEEGLESAETLEASGSVVGSSQLQGMCALSNAQSSGPSSALSCKGSPAVSHAAACDAGLHLGGRPQHRKDTTHPLEVVPSPTQAPMDHPCDEDGGGDQRSGVLENAVAHRKVDRQKGRRRYTSLPRHDYRDPSEENHKIAHSQQRFLELRNRVLGRRDPDPRPKESGDPLRRYRPPCRGDGSTTVTSDSTPTMTATASYPSSYAVPCSGRRLYDNYEPGGRSCGVTKCSYNHHRCRHLKTPLYPYSDTTTTITAGSASQEQTVSVTTTGSSYDSLSRYTSQGCVYSTATSTLWRSGESPSMASTTSVSSSHVSDTLQHHRHGPLRENHHAQT</sequence>
<dbReference type="GO" id="GO:0060271">
    <property type="term" value="P:cilium assembly"/>
    <property type="evidence" value="ECO:0007669"/>
    <property type="project" value="TreeGrafter"/>
</dbReference>